<dbReference type="EMBL" id="KX574342">
    <property type="protein sequence ID" value="ANZ57095.1"/>
    <property type="molecule type" value="Genomic_DNA"/>
</dbReference>
<accession>A0A1B2IU48</accession>
<name>A0A1B2IU48_FRG3V</name>
<evidence type="ECO:0000313" key="1">
    <source>
        <dbReference type="EMBL" id="ANZ57095.1"/>
    </source>
</evidence>
<dbReference type="Proteomes" id="UP000101523">
    <property type="component" value="Segment"/>
</dbReference>
<protein>
    <submittedName>
        <fullName evidence="1">Uncharacterized protein</fullName>
    </submittedName>
</protein>
<reference evidence="1" key="1">
    <citation type="submission" date="2016-07" db="EMBL/GenBank/DDBJ databases">
        <title>Genomic sequencing of ranaviruses isolated from turbot Scopthalamus maximus and Atlantic cod Gadus morhua.</title>
        <authorList>
            <person name="Ariel E."/>
            <person name="Steckler N.K."/>
            <person name="Subramaniam K."/>
            <person name="Olesen N.J."/>
            <person name="Waltzek T.B."/>
        </authorList>
    </citation>
    <scope>NUCLEOTIDE SEQUENCE [LARGE SCALE GENOMIC DNA]</scope>
    <source>
        <strain evidence="1">GAM14001</strain>
    </source>
</reference>
<dbReference type="Pfam" id="PF21644">
    <property type="entry name" value="ORF158L-like"/>
    <property type="match status" value="1"/>
</dbReference>
<proteinExistence type="predicted"/>
<dbReference type="InterPro" id="IPR048864">
    <property type="entry name" value="ORF158L-like"/>
</dbReference>
<organism evidence="1">
    <name type="scientific">Cod iridovirus</name>
    <dbReference type="NCBI Taxonomy" id="1887316"/>
    <lineage>
        <taxon>Viruses</taxon>
        <taxon>Varidnaviria</taxon>
        <taxon>Bamfordvirae</taxon>
        <taxon>Nucleocytoviricota</taxon>
        <taxon>Megaviricetes</taxon>
        <taxon>Pimascovirales</taxon>
        <taxon>Pimascovirales incertae sedis</taxon>
        <taxon>Iridoviridae</taxon>
        <taxon>Alphairidovirinae</taxon>
        <taxon>Ranavirus</taxon>
        <taxon>Ranavirus rana1</taxon>
        <taxon>Frog virus 3</taxon>
    </lineage>
</organism>
<dbReference type="Gene3D" id="2.60.120.1150">
    <property type="match status" value="1"/>
</dbReference>
<sequence>MTELYSFGTLQSVSHATMGWEVTAQLEFSDSLGTVLRERDINTDYGTKYCWIADALVPAGSSKLEYWFSSDYGMMHSVSVFSKDGTLLKSVSVNQTETEGEGDMQLPENAAVVRIHAALDCAMIKPSIVREVYETDGTPYGYIHCDAPALLRSLEVLEDWW</sequence>